<sequence length="418" mass="47177">MEISNQFGCNQIFNNSFKRFNYPLNIENSKDITSLGKAKIIYGPHIFSNINFYKFNKSLLNSNSNSSSNSMSMGHNVKKEYNKNELANISKKNNEDFEIIFEIIENKKFFFIFPKKSIVETLTITEPYEIIISIESTNSENSINQDNNILIISGASKLLLDTMNNYFENYIQNQNFNNINKVNIPNKNLVIFNFQYSEFQSNSNSKNEKEKKSETGIPEIQDNNLVQKSLENTNKILKKKFNSNYDKNADNKHILGKVSKMSKNILKIPSKYPINKNLYGKKNISPSSTTISNETTVMTSGQVSSLNNHYQNASSPLYSLAIPSNSSSNQNSNSSMSGPTKCCSYCGCKSTPIWRRGPEGTGTLCNACGVKWKSGKILTNDPPTNIKMNMNKHGSTGNYNESMLSNKLNNIMSSNMKK</sequence>
<dbReference type="EMBL" id="MCOG01000044">
    <property type="protein sequence ID" value="ORY69402.1"/>
    <property type="molecule type" value="Genomic_DNA"/>
</dbReference>
<dbReference type="STRING" id="1754190.A0A1Y2ECW3"/>
<evidence type="ECO:0000259" key="6">
    <source>
        <dbReference type="PROSITE" id="PS50114"/>
    </source>
</evidence>
<keyword evidence="1" id="KW-0479">Metal-binding</keyword>
<dbReference type="PANTHER" id="PTHR45658">
    <property type="entry name" value="GATA TRANSCRIPTION FACTOR"/>
    <property type="match status" value="1"/>
</dbReference>
<evidence type="ECO:0000256" key="5">
    <source>
        <dbReference type="SAM" id="MobiDB-lite"/>
    </source>
</evidence>
<dbReference type="InterPro" id="IPR013088">
    <property type="entry name" value="Znf_NHR/GATA"/>
</dbReference>
<evidence type="ECO:0000256" key="2">
    <source>
        <dbReference type="ARBA" id="ARBA00022771"/>
    </source>
</evidence>
<feature type="region of interest" description="Disordered" evidence="5">
    <location>
        <begin position="202"/>
        <end position="224"/>
    </location>
</feature>
<dbReference type="GO" id="GO:0043565">
    <property type="term" value="F:sequence-specific DNA binding"/>
    <property type="evidence" value="ECO:0007669"/>
    <property type="project" value="InterPro"/>
</dbReference>
<proteinExistence type="predicted"/>
<dbReference type="CDD" id="cd00202">
    <property type="entry name" value="ZnF_GATA"/>
    <property type="match status" value="1"/>
</dbReference>
<dbReference type="AlphaFoldDB" id="A0A1Y2ECW3"/>
<dbReference type="InterPro" id="IPR051140">
    <property type="entry name" value="GATA_TF"/>
</dbReference>
<evidence type="ECO:0000256" key="4">
    <source>
        <dbReference type="PROSITE-ProRule" id="PRU00094"/>
    </source>
</evidence>
<dbReference type="PROSITE" id="PS50114">
    <property type="entry name" value="GATA_ZN_FINGER_2"/>
    <property type="match status" value="1"/>
</dbReference>
<protein>
    <recommendedName>
        <fullName evidence="6">GATA-type domain-containing protein</fullName>
    </recommendedName>
</protein>
<keyword evidence="3" id="KW-0862">Zinc</keyword>
<evidence type="ECO:0000256" key="1">
    <source>
        <dbReference type="ARBA" id="ARBA00022723"/>
    </source>
</evidence>
<reference evidence="7 8" key="1">
    <citation type="submission" date="2016-08" db="EMBL/GenBank/DDBJ databases">
        <title>A Parts List for Fungal Cellulosomes Revealed by Comparative Genomics.</title>
        <authorList>
            <consortium name="DOE Joint Genome Institute"/>
            <person name="Haitjema C.H."/>
            <person name="Gilmore S.P."/>
            <person name="Henske J.K."/>
            <person name="Solomon K.V."/>
            <person name="De Groot R."/>
            <person name="Kuo A."/>
            <person name="Mondo S.J."/>
            <person name="Salamov A.A."/>
            <person name="Labutti K."/>
            <person name="Zhao Z."/>
            <person name="Chiniquy J."/>
            <person name="Barry K."/>
            <person name="Brewer H.M."/>
            <person name="Purvine S.O."/>
            <person name="Wright A.T."/>
            <person name="Boxma B."/>
            <person name="Van Alen T."/>
            <person name="Hackstein J.H."/>
            <person name="Baker S.E."/>
            <person name="Grigoriev I.V."/>
            <person name="O'Malley M.A."/>
        </authorList>
    </citation>
    <scope>NUCLEOTIDE SEQUENCE [LARGE SCALE GENOMIC DNA]</scope>
    <source>
        <strain evidence="7 8">G1</strain>
    </source>
</reference>
<comment type="caution">
    <text evidence="7">The sequence shown here is derived from an EMBL/GenBank/DDBJ whole genome shotgun (WGS) entry which is preliminary data.</text>
</comment>
<evidence type="ECO:0000313" key="8">
    <source>
        <dbReference type="Proteomes" id="UP000193920"/>
    </source>
</evidence>
<dbReference type="Pfam" id="PF00320">
    <property type="entry name" value="GATA"/>
    <property type="match status" value="1"/>
</dbReference>
<keyword evidence="2 4" id="KW-0863">Zinc-finger</keyword>
<dbReference type="SMART" id="SM00401">
    <property type="entry name" value="ZnF_GATA"/>
    <property type="match status" value="1"/>
</dbReference>
<dbReference type="GO" id="GO:0006355">
    <property type="term" value="P:regulation of DNA-templated transcription"/>
    <property type="evidence" value="ECO:0007669"/>
    <property type="project" value="InterPro"/>
</dbReference>
<dbReference type="InterPro" id="IPR000679">
    <property type="entry name" value="Znf_GATA"/>
</dbReference>
<evidence type="ECO:0000256" key="3">
    <source>
        <dbReference type="ARBA" id="ARBA00022833"/>
    </source>
</evidence>
<evidence type="ECO:0000313" key="7">
    <source>
        <dbReference type="EMBL" id="ORY69402.1"/>
    </source>
</evidence>
<dbReference type="Proteomes" id="UP000193920">
    <property type="component" value="Unassembled WGS sequence"/>
</dbReference>
<gene>
    <name evidence="7" type="ORF">LY90DRAFT_667493</name>
</gene>
<dbReference type="OrthoDB" id="2162994at2759"/>
<dbReference type="SUPFAM" id="SSF57716">
    <property type="entry name" value="Glucocorticoid receptor-like (DNA-binding domain)"/>
    <property type="match status" value="1"/>
</dbReference>
<name>A0A1Y2ECW3_9FUNG</name>
<dbReference type="Gene3D" id="3.30.50.10">
    <property type="entry name" value="Erythroid Transcription Factor GATA-1, subunit A"/>
    <property type="match status" value="1"/>
</dbReference>
<keyword evidence="8" id="KW-1185">Reference proteome</keyword>
<accession>A0A1Y2ECW3</accession>
<organism evidence="7 8">
    <name type="scientific">Neocallimastix californiae</name>
    <dbReference type="NCBI Taxonomy" id="1754190"/>
    <lineage>
        <taxon>Eukaryota</taxon>
        <taxon>Fungi</taxon>
        <taxon>Fungi incertae sedis</taxon>
        <taxon>Chytridiomycota</taxon>
        <taxon>Chytridiomycota incertae sedis</taxon>
        <taxon>Neocallimastigomycetes</taxon>
        <taxon>Neocallimastigales</taxon>
        <taxon>Neocallimastigaceae</taxon>
        <taxon>Neocallimastix</taxon>
    </lineage>
</organism>
<feature type="domain" description="GATA-type" evidence="6">
    <location>
        <begin position="337"/>
        <end position="373"/>
    </location>
</feature>
<dbReference type="GO" id="GO:0008270">
    <property type="term" value="F:zinc ion binding"/>
    <property type="evidence" value="ECO:0007669"/>
    <property type="project" value="UniProtKB-KW"/>
</dbReference>